<organism evidence="2 3">
    <name type="scientific">Agathobacter rectalis</name>
    <dbReference type="NCBI Taxonomy" id="39491"/>
    <lineage>
        <taxon>Bacteria</taxon>
        <taxon>Bacillati</taxon>
        <taxon>Bacillota</taxon>
        <taxon>Clostridia</taxon>
        <taxon>Lachnospirales</taxon>
        <taxon>Lachnospiraceae</taxon>
        <taxon>Agathobacter</taxon>
    </lineage>
</organism>
<dbReference type="Pfam" id="PF03747">
    <property type="entry name" value="ADP_ribosyl_GH"/>
    <property type="match status" value="1"/>
</dbReference>
<accession>A0A5S4VH51</accession>
<dbReference type="Gene3D" id="1.10.4080.10">
    <property type="entry name" value="ADP-ribosylation/Crystallin J1"/>
    <property type="match status" value="1"/>
</dbReference>
<evidence type="ECO:0000313" key="2">
    <source>
        <dbReference type="EMBL" id="TYL56167.1"/>
    </source>
</evidence>
<gene>
    <name evidence="2" type="ORF">FYL37_13945</name>
</gene>
<reference evidence="2 3" key="2">
    <citation type="submission" date="2019-09" db="EMBL/GenBank/DDBJ databases">
        <title>Strain-level analysis of Eubacterium rectale using genomes from metagenomes.</title>
        <authorList>
            <person name="Karcher N."/>
            <person name="Segata N."/>
        </authorList>
    </citation>
    <scope>NUCLEOTIDE SEQUENCE [LARGE SCALE GENOMIC DNA]</scope>
    <source>
        <strain evidence="2 3">L2-21</strain>
    </source>
</reference>
<keyword evidence="1" id="KW-0460">Magnesium</keyword>
<comment type="caution">
    <text evidence="2">The sequence shown here is derived from an EMBL/GenBank/DDBJ whole genome shotgun (WGS) entry which is preliminary data.</text>
</comment>
<protein>
    <recommendedName>
        <fullName evidence="4">ADP-ribosylglycohydrolase</fullName>
    </recommendedName>
</protein>
<dbReference type="Proteomes" id="UP000324325">
    <property type="component" value="Unassembled WGS sequence"/>
</dbReference>
<dbReference type="EMBL" id="VSTG01000024">
    <property type="protein sequence ID" value="TYL56167.1"/>
    <property type="molecule type" value="Genomic_DNA"/>
</dbReference>
<keyword evidence="1" id="KW-0479">Metal-binding</keyword>
<comment type="cofactor">
    <cofactor evidence="1">
        <name>Mg(2+)</name>
        <dbReference type="ChEBI" id="CHEBI:18420"/>
    </cofactor>
    <text evidence="1">Binds 2 magnesium ions per subunit.</text>
</comment>
<dbReference type="SUPFAM" id="SSF101478">
    <property type="entry name" value="ADP-ribosylglycohydrolase"/>
    <property type="match status" value="1"/>
</dbReference>
<dbReference type="AlphaFoldDB" id="A0A5S4VH51"/>
<feature type="binding site" evidence="1">
    <location>
        <position position="56"/>
    </location>
    <ligand>
        <name>Mg(2+)</name>
        <dbReference type="ChEBI" id="CHEBI:18420"/>
        <label>1</label>
    </ligand>
</feature>
<evidence type="ECO:0008006" key="4">
    <source>
        <dbReference type="Google" id="ProtNLM"/>
    </source>
</evidence>
<evidence type="ECO:0000256" key="1">
    <source>
        <dbReference type="PIRSR" id="PIRSR605502-1"/>
    </source>
</evidence>
<dbReference type="InterPro" id="IPR005502">
    <property type="entry name" value="Ribosyl_crysJ1"/>
</dbReference>
<name>A0A5S4VH51_9FIRM</name>
<evidence type="ECO:0000313" key="3">
    <source>
        <dbReference type="Proteomes" id="UP000324325"/>
    </source>
</evidence>
<reference evidence="2 3" key="1">
    <citation type="submission" date="2019-08" db="EMBL/GenBank/DDBJ databases">
        <authorList>
            <person name="Duncan S."/>
            <person name="Walker A."/>
        </authorList>
    </citation>
    <scope>NUCLEOTIDE SEQUENCE [LARGE SCALE GENOMIC DNA]</scope>
    <source>
        <strain evidence="2 3">L2-21</strain>
    </source>
</reference>
<dbReference type="GO" id="GO:0046872">
    <property type="term" value="F:metal ion binding"/>
    <property type="evidence" value="ECO:0007669"/>
    <property type="project" value="UniProtKB-KW"/>
</dbReference>
<feature type="binding site" evidence="1">
    <location>
        <position position="58"/>
    </location>
    <ligand>
        <name>Mg(2+)</name>
        <dbReference type="ChEBI" id="CHEBI:18420"/>
        <label>1</label>
    </ligand>
</feature>
<proteinExistence type="predicted"/>
<feature type="binding site" evidence="1">
    <location>
        <position position="59"/>
    </location>
    <ligand>
        <name>Mg(2+)</name>
        <dbReference type="ChEBI" id="CHEBI:18420"/>
        <label>1</label>
    </ligand>
</feature>
<sequence>MFFILKVSPEQRPYKDVIQLYLYCNKEREVPEAIIAFLESKDFEDAVRNAVSLGGDTDTLAAITGSIAEAFYGIPAVLIAECKSRIDKGLMTDVLDEFDHVLGSRSVDTYSDEVDETQANQMIEAAIDKYY</sequence>
<dbReference type="InterPro" id="IPR036705">
    <property type="entry name" value="Ribosyl_crysJ1_sf"/>
</dbReference>